<dbReference type="SUPFAM" id="SSF56801">
    <property type="entry name" value="Acetyl-CoA synthetase-like"/>
    <property type="match status" value="1"/>
</dbReference>
<dbReference type="KEGG" id="cmet:K6K41_06310"/>
<reference evidence="1" key="1">
    <citation type="submission" date="2021-08" db="EMBL/GenBank/DDBJ databases">
        <authorList>
            <person name="Zhang H."/>
            <person name="Xu M."/>
            <person name="Yu Z."/>
            <person name="Yang L."/>
            <person name="Cai Y."/>
        </authorList>
    </citation>
    <scope>NUCLEOTIDE SEQUENCE</scope>
    <source>
        <strain evidence="1">CHL1</strain>
    </source>
</reference>
<gene>
    <name evidence="1" type="ORF">K6K41_06310</name>
</gene>
<dbReference type="Proteomes" id="UP000825701">
    <property type="component" value="Chromosome"/>
</dbReference>
<keyword evidence="2" id="KW-1185">Reference proteome</keyword>
<accession>A0A9E6UIR3</accession>
<proteinExistence type="predicted"/>
<sequence>MTGGHVNKGYLDPDDDAATKIRRDGEIWHRTGDGGRLDASVRLWLTGRLDGRAAGLSPFCVEAAARLWPGVRRCALVDMDGTGILAVEGDRAKLAEWKASAAAFGDLSVAPLRAIPFDLRHRSKVDYVRLKTALRKQASAG</sequence>
<dbReference type="InterPro" id="IPR042099">
    <property type="entry name" value="ANL_N_sf"/>
</dbReference>
<protein>
    <submittedName>
        <fullName evidence="1">Uncharacterized protein</fullName>
    </submittedName>
</protein>
<dbReference type="RefSeq" id="WP_261404396.1">
    <property type="nucleotide sequence ID" value="NZ_CP081869.1"/>
</dbReference>
<name>A0A9E6UIR3_9HYPH</name>
<evidence type="ECO:0000313" key="1">
    <source>
        <dbReference type="EMBL" id="QZO01158.1"/>
    </source>
</evidence>
<dbReference type="Gene3D" id="3.40.50.12780">
    <property type="entry name" value="N-terminal domain of ligase-like"/>
    <property type="match status" value="1"/>
</dbReference>
<dbReference type="EMBL" id="CP081869">
    <property type="protein sequence ID" value="QZO01158.1"/>
    <property type="molecule type" value="Genomic_DNA"/>
</dbReference>
<dbReference type="AlphaFoldDB" id="A0A9E6UIR3"/>
<organism evidence="1 2">
    <name type="scientific">Chenggangzhangella methanolivorans</name>
    <dbReference type="NCBI Taxonomy" id="1437009"/>
    <lineage>
        <taxon>Bacteria</taxon>
        <taxon>Pseudomonadati</taxon>
        <taxon>Pseudomonadota</taxon>
        <taxon>Alphaproteobacteria</taxon>
        <taxon>Hyphomicrobiales</taxon>
        <taxon>Methylopilaceae</taxon>
        <taxon>Chenggangzhangella</taxon>
    </lineage>
</organism>
<evidence type="ECO:0000313" key="2">
    <source>
        <dbReference type="Proteomes" id="UP000825701"/>
    </source>
</evidence>